<organism evidence="11 12">
    <name type="scientific">Tamaricihabitans halophyticus</name>
    <dbReference type="NCBI Taxonomy" id="1262583"/>
    <lineage>
        <taxon>Bacteria</taxon>
        <taxon>Bacillati</taxon>
        <taxon>Actinomycetota</taxon>
        <taxon>Actinomycetes</taxon>
        <taxon>Pseudonocardiales</taxon>
        <taxon>Pseudonocardiaceae</taxon>
        <taxon>Tamaricihabitans</taxon>
    </lineage>
</organism>
<dbReference type="InterPro" id="IPR005920">
    <property type="entry name" value="HutI"/>
</dbReference>
<comment type="caution">
    <text evidence="11">The sequence shown here is derived from an EMBL/GenBank/DDBJ whole genome shotgun (WGS) entry which is preliminary data.</text>
</comment>
<evidence type="ECO:0000256" key="4">
    <source>
        <dbReference type="ARBA" id="ARBA00022801"/>
    </source>
</evidence>
<dbReference type="Pfam" id="PF01979">
    <property type="entry name" value="Amidohydro_1"/>
    <property type="match status" value="1"/>
</dbReference>
<dbReference type="GO" id="GO:0005737">
    <property type="term" value="C:cytoplasm"/>
    <property type="evidence" value="ECO:0007669"/>
    <property type="project" value="UniProtKB-UniRule"/>
</dbReference>
<dbReference type="InterPro" id="IPR006680">
    <property type="entry name" value="Amidohydro-rel"/>
</dbReference>
<name>A0A4V2SRG3_9PSEU</name>
<reference evidence="11 12" key="1">
    <citation type="submission" date="2019-03" db="EMBL/GenBank/DDBJ databases">
        <title>Genomic Encyclopedia of Type Strains, Phase IV (KMG-IV): sequencing the most valuable type-strain genomes for metagenomic binning, comparative biology and taxonomic classification.</title>
        <authorList>
            <person name="Goeker M."/>
        </authorList>
    </citation>
    <scope>NUCLEOTIDE SEQUENCE [LARGE SCALE GENOMIC DNA]</scope>
    <source>
        <strain evidence="11 12">DSM 45765</strain>
    </source>
</reference>
<dbReference type="EC" id="3.5.2.7" evidence="2 8"/>
<feature type="domain" description="Amidohydrolase-related" evidence="9">
    <location>
        <begin position="92"/>
        <end position="437"/>
    </location>
</feature>
<dbReference type="GO" id="GO:0050480">
    <property type="term" value="F:imidazolonepropionase activity"/>
    <property type="evidence" value="ECO:0007669"/>
    <property type="project" value="UniProtKB-UniRule"/>
</dbReference>
<evidence type="ECO:0000313" key="12">
    <source>
        <dbReference type="Proteomes" id="UP000294911"/>
    </source>
</evidence>
<evidence type="ECO:0000256" key="8">
    <source>
        <dbReference type="NCBIfam" id="TIGR01224"/>
    </source>
</evidence>
<proteinExistence type="predicted"/>
<dbReference type="Proteomes" id="UP000294911">
    <property type="component" value="Unassembled WGS sequence"/>
</dbReference>
<protein>
    <recommendedName>
        <fullName evidence="2 8">Imidazolonepropionase</fullName>
        <ecNumber evidence="2 8">3.5.2.7</ecNumber>
    </recommendedName>
</protein>
<evidence type="ECO:0000256" key="6">
    <source>
        <dbReference type="ARBA" id="ARBA00022833"/>
    </source>
</evidence>
<dbReference type="OrthoDB" id="9776455at2"/>
<evidence type="ECO:0000256" key="3">
    <source>
        <dbReference type="ARBA" id="ARBA00022723"/>
    </source>
</evidence>
<dbReference type="SUPFAM" id="SSF51556">
    <property type="entry name" value="Metallo-dependent hydrolases"/>
    <property type="match status" value="1"/>
</dbReference>
<dbReference type="InterPro" id="IPR032466">
    <property type="entry name" value="Metal_Hydrolase"/>
</dbReference>
<evidence type="ECO:0000256" key="7">
    <source>
        <dbReference type="ARBA" id="ARBA00023004"/>
    </source>
</evidence>
<keyword evidence="3" id="KW-0479">Metal-binding</keyword>
<evidence type="ECO:0000256" key="5">
    <source>
        <dbReference type="ARBA" id="ARBA00022808"/>
    </source>
</evidence>
<keyword evidence="5" id="KW-0369">Histidine metabolism</keyword>
<dbReference type="InterPro" id="IPR054418">
    <property type="entry name" value="MQNX/HUTI_composite_N"/>
</dbReference>
<keyword evidence="4" id="KW-0378">Hydrolase</keyword>
<evidence type="ECO:0000259" key="9">
    <source>
        <dbReference type="Pfam" id="PF01979"/>
    </source>
</evidence>
<keyword evidence="7" id="KW-0408">Iron</keyword>
<dbReference type="InterPro" id="IPR011059">
    <property type="entry name" value="Metal-dep_hydrolase_composite"/>
</dbReference>
<dbReference type="NCBIfam" id="TIGR01224">
    <property type="entry name" value="hutI"/>
    <property type="match status" value="1"/>
</dbReference>
<keyword evidence="12" id="KW-1185">Reference proteome</keyword>
<comment type="pathway">
    <text evidence="1">Amino-acid degradation.</text>
</comment>
<dbReference type="RefSeq" id="WP_132880828.1">
    <property type="nucleotide sequence ID" value="NZ_SLXQ01000023.1"/>
</dbReference>
<dbReference type="AlphaFoldDB" id="A0A4V2SRG3"/>
<dbReference type="GO" id="GO:0019556">
    <property type="term" value="P:L-histidine catabolic process to glutamate and formamide"/>
    <property type="evidence" value="ECO:0007669"/>
    <property type="project" value="UniProtKB-UniRule"/>
</dbReference>
<dbReference type="Gene3D" id="2.30.40.10">
    <property type="entry name" value="Urease, subunit C, domain 1"/>
    <property type="match status" value="1"/>
</dbReference>
<dbReference type="Pfam" id="PF22039">
    <property type="entry name" value="HUTI_composite_bact"/>
    <property type="match status" value="1"/>
</dbReference>
<dbReference type="GO" id="GO:0046872">
    <property type="term" value="F:metal ion binding"/>
    <property type="evidence" value="ECO:0007669"/>
    <property type="project" value="UniProtKB-KW"/>
</dbReference>
<keyword evidence="6" id="KW-0862">Zinc</keyword>
<gene>
    <name evidence="11" type="ORF">EV191_12325</name>
</gene>
<dbReference type="PANTHER" id="PTHR42752:SF1">
    <property type="entry name" value="IMIDAZOLONEPROPIONASE-RELATED"/>
    <property type="match status" value="1"/>
</dbReference>
<dbReference type="SUPFAM" id="SSF51338">
    <property type="entry name" value="Composite domain of metallo-dependent hydrolases"/>
    <property type="match status" value="1"/>
</dbReference>
<evidence type="ECO:0000313" key="11">
    <source>
        <dbReference type="EMBL" id="TCP42626.1"/>
    </source>
</evidence>
<feature type="domain" description="Aminodeoxyfutalosine deaminase/Imidazolonepropionase-like composite" evidence="10">
    <location>
        <begin position="58"/>
        <end position="80"/>
    </location>
</feature>
<evidence type="ECO:0000256" key="2">
    <source>
        <dbReference type="ARBA" id="ARBA00012864"/>
    </source>
</evidence>
<dbReference type="EMBL" id="SLXQ01000023">
    <property type="protein sequence ID" value="TCP42626.1"/>
    <property type="molecule type" value="Genomic_DNA"/>
</dbReference>
<dbReference type="Gene3D" id="3.20.20.140">
    <property type="entry name" value="Metal-dependent hydrolases"/>
    <property type="match status" value="1"/>
</dbReference>
<evidence type="ECO:0000256" key="1">
    <source>
        <dbReference type="ARBA" id="ARBA00005023"/>
    </source>
</evidence>
<sequence>MVTARMSTGGVEALGGDGAVRRRVDLVIAHATELLTCAGSAAPIRGEELSRIEILKDGAVAVRDGRIVAVGPTPEVLANYAADATLNAAGRLVTPGLVDAHTHLVYGGTRHADWEDLAVGRPATGLGGGIMRTVRATRELSADQLRVRALRDLDVMLAHGTTTVEAKTGYGLDGETELRLLEVMANLRHEIPVVATYLGAHLQPTDYPGSRADYLKLVRDLLPEAAKYAEYCDMACDPACFTAEECAEVATVARAAGMRLRLHADQTGDAGGVALAAQLGASSVDHLDAISAAGRAALASSPTVGMIFPGVSQHMLDTIPAVGGGQPSQPDAPGWVRQLIDSGAALGLATDYNPGTCPTPSMQTVMQLAARLYRLSYAEIWQMCTINAAHSLDRGGEIGSLEPGKRADILVWSVPEHGMPIHRFGVNLVDTVLIAGKRAQPVS</sequence>
<evidence type="ECO:0000259" key="10">
    <source>
        <dbReference type="Pfam" id="PF22039"/>
    </source>
</evidence>
<accession>A0A4V2SRG3</accession>
<dbReference type="PANTHER" id="PTHR42752">
    <property type="entry name" value="IMIDAZOLONEPROPIONASE"/>
    <property type="match status" value="1"/>
</dbReference>